<dbReference type="Proteomes" id="UP000663874">
    <property type="component" value="Unassembled WGS sequence"/>
</dbReference>
<dbReference type="EMBL" id="CAJNOO010001918">
    <property type="protein sequence ID" value="CAF1214787.1"/>
    <property type="molecule type" value="Genomic_DNA"/>
</dbReference>
<dbReference type="EMBL" id="CAJOAX010002728">
    <property type="protein sequence ID" value="CAF3815542.1"/>
    <property type="molecule type" value="Genomic_DNA"/>
</dbReference>
<dbReference type="Proteomes" id="UP000663882">
    <property type="component" value="Unassembled WGS sequence"/>
</dbReference>
<dbReference type="OrthoDB" id="2369073at2759"/>
<evidence type="ECO:0000313" key="5">
    <source>
        <dbReference type="EMBL" id="CAF3815542.1"/>
    </source>
</evidence>
<proteinExistence type="predicted"/>
<dbReference type="Proteomes" id="UP000663889">
    <property type="component" value="Unassembled WGS sequence"/>
</dbReference>
<accession>A0A814Z9C2</accession>
<evidence type="ECO:0000313" key="4">
    <source>
        <dbReference type="EMBL" id="CAF3571751.1"/>
    </source>
</evidence>
<evidence type="ECO:0000313" key="3">
    <source>
        <dbReference type="EMBL" id="CAF1239937.1"/>
    </source>
</evidence>
<dbReference type="InterPro" id="IPR029058">
    <property type="entry name" value="AB_hydrolase_fold"/>
</dbReference>
<organism evidence="3 6">
    <name type="scientific">Rotaria sordida</name>
    <dbReference type="NCBI Taxonomy" id="392033"/>
    <lineage>
        <taxon>Eukaryota</taxon>
        <taxon>Metazoa</taxon>
        <taxon>Spiralia</taxon>
        <taxon>Gnathifera</taxon>
        <taxon>Rotifera</taxon>
        <taxon>Eurotatoria</taxon>
        <taxon>Bdelloidea</taxon>
        <taxon>Philodinida</taxon>
        <taxon>Philodinidae</taxon>
        <taxon>Rotaria</taxon>
    </lineage>
</organism>
<feature type="compositionally biased region" description="Low complexity" evidence="1">
    <location>
        <begin position="282"/>
        <end position="291"/>
    </location>
</feature>
<reference evidence="3" key="1">
    <citation type="submission" date="2021-02" db="EMBL/GenBank/DDBJ databases">
        <authorList>
            <person name="Nowell W R."/>
        </authorList>
    </citation>
    <scope>NUCLEOTIDE SEQUENCE</scope>
</reference>
<evidence type="ECO:0000313" key="2">
    <source>
        <dbReference type="EMBL" id="CAF1214787.1"/>
    </source>
</evidence>
<feature type="compositionally biased region" description="Low complexity" evidence="1">
    <location>
        <begin position="246"/>
        <end position="274"/>
    </location>
</feature>
<feature type="region of interest" description="Disordered" evidence="1">
    <location>
        <begin position="237"/>
        <end position="299"/>
    </location>
</feature>
<dbReference type="SUPFAM" id="SSF53474">
    <property type="entry name" value="alpha/beta-Hydrolases"/>
    <property type="match status" value="1"/>
</dbReference>
<protein>
    <submittedName>
        <fullName evidence="3">Uncharacterized protein</fullName>
    </submittedName>
</protein>
<dbReference type="GO" id="GO:0016787">
    <property type="term" value="F:hydrolase activity"/>
    <property type="evidence" value="ECO:0007669"/>
    <property type="project" value="InterPro"/>
</dbReference>
<sequence length="299" mass="34812">MSENTNQQEERQRIIIVPGMGCVPVRDCNWYAWLEQELEKDPTGRFSVILENMPDPHGARESQWVPFIRDRLKFDEKTILVGHSSGCEAIMRLLEKDKVRGVILVAACHTDLGDENERASEYYNRPWDWDAIRANTEWIVQFHSPSDKLIPVEEARFVADKLKSEYRELERRGHFMKDSEYKREQASSLLTDSCQDEEVFENDRHRRFEKMRQTRQIQREIDHQVGMIDKLNERKQQEIQKKQKPTTTTTTPRSYLTSLSSSLSSSSTTSSSVTDRANRGGTATEKYTTTKHTSDGKVY</sequence>
<gene>
    <name evidence="4" type="ORF">FNK824_LOCUS1982</name>
    <name evidence="5" type="ORF">OTI717_LOCUS19087</name>
    <name evidence="2" type="ORF">RFH988_LOCUS25317</name>
    <name evidence="3" type="ORF">SEV965_LOCUS23165</name>
</gene>
<feature type="region of interest" description="Disordered" evidence="1">
    <location>
        <begin position="210"/>
        <end position="229"/>
    </location>
</feature>
<dbReference type="Gene3D" id="3.40.50.1820">
    <property type="entry name" value="alpha/beta hydrolase"/>
    <property type="match status" value="1"/>
</dbReference>
<dbReference type="PANTHER" id="PTHR15394">
    <property type="entry name" value="SERINE HYDROLASE RBBP9"/>
    <property type="match status" value="1"/>
</dbReference>
<dbReference type="Pfam" id="PF06821">
    <property type="entry name" value="Ser_hydrolase"/>
    <property type="match status" value="1"/>
</dbReference>
<dbReference type="Proteomes" id="UP000663823">
    <property type="component" value="Unassembled WGS sequence"/>
</dbReference>
<feature type="compositionally biased region" description="Basic and acidic residues" evidence="1">
    <location>
        <begin position="210"/>
        <end position="223"/>
    </location>
</feature>
<dbReference type="InterPro" id="IPR010662">
    <property type="entry name" value="RBBP9/YdeN"/>
</dbReference>
<evidence type="ECO:0000313" key="6">
    <source>
        <dbReference type="Proteomes" id="UP000663889"/>
    </source>
</evidence>
<dbReference type="AlphaFoldDB" id="A0A814Z9C2"/>
<comment type="caution">
    <text evidence="3">The sequence shown here is derived from an EMBL/GenBank/DDBJ whole genome shotgun (WGS) entry which is preliminary data.</text>
</comment>
<dbReference type="EMBL" id="CAJNOU010001687">
    <property type="protein sequence ID" value="CAF1239937.1"/>
    <property type="molecule type" value="Genomic_DNA"/>
</dbReference>
<name>A0A814Z9C2_9BILA</name>
<dbReference type="PANTHER" id="PTHR15394:SF3">
    <property type="entry name" value="SERINE HYDROLASE RBBP9"/>
    <property type="match status" value="1"/>
</dbReference>
<evidence type="ECO:0000256" key="1">
    <source>
        <dbReference type="SAM" id="MobiDB-lite"/>
    </source>
</evidence>
<dbReference type="EMBL" id="CAJOBE010000112">
    <property type="protein sequence ID" value="CAF3571751.1"/>
    <property type="molecule type" value="Genomic_DNA"/>
</dbReference>